<accession>A0A926F1L2</accession>
<dbReference type="PROSITE" id="PS51186">
    <property type="entry name" value="GNAT"/>
    <property type="match status" value="1"/>
</dbReference>
<sequence length="201" mass="23091">MSQRICPISKNEINALVIIHTSAFADFFLTKLGKRFLRVYYSSVLSHPEGILLGCYDENRLIGFCAATINSNGFNKRLIISHFFDFAIEAFILLFTNIKALKRLYLNLSKSDSMNTDEGKYAELLSIGVDKACQGRGVGKLLLIELEEEVKRRGAKKLSLTTDFHHNEQALVFYRSMGYRVFYDFTSYPDREMFRLIKSLN</sequence>
<dbReference type="AlphaFoldDB" id="A0A926F1L2"/>
<comment type="caution">
    <text evidence="5">The sequence shown here is derived from an EMBL/GenBank/DDBJ whole genome shotgun (WGS) entry which is preliminary data.</text>
</comment>
<dbReference type="GO" id="GO:0016747">
    <property type="term" value="F:acyltransferase activity, transferring groups other than amino-acyl groups"/>
    <property type="evidence" value="ECO:0007669"/>
    <property type="project" value="InterPro"/>
</dbReference>
<dbReference type="Proteomes" id="UP000651085">
    <property type="component" value="Unassembled WGS sequence"/>
</dbReference>
<dbReference type="Pfam" id="PF00583">
    <property type="entry name" value="Acetyltransf_1"/>
    <property type="match status" value="1"/>
</dbReference>
<feature type="domain" description="N-acetyltransferase" evidence="4">
    <location>
        <begin position="3"/>
        <end position="201"/>
    </location>
</feature>
<protein>
    <submittedName>
        <fullName evidence="5">GNAT family N-acetyltransferase</fullName>
    </submittedName>
</protein>
<evidence type="ECO:0000256" key="2">
    <source>
        <dbReference type="ARBA" id="ARBA00023315"/>
    </source>
</evidence>
<name>A0A926F1L2_9BACT</name>
<dbReference type="Gene3D" id="3.40.630.30">
    <property type="match status" value="1"/>
</dbReference>
<keyword evidence="6" id="KW-1185">Reference proteome</keyword>
<dbReference type="RefSeq" id="WP_262435094.1">
    <property type="nucleotide sequence ID" value="NZ_JACRTF010000001.1"/>
</dbReference>
<dbReference type="InterPro" id="IPR050680">
    <property type="entry name" value="YpeA/RimI_acetyltransf"/>
</dbReference>
<feature type="transmembrane region" description="Helical" evidence="3">
    <location>
        <begin position="79"/>
        <end position="98"/>
    </location>
</feature>
<keyword evidence="2" id="KW-0012">Acyltransferase</keyword>
<feature type="transmembrane region" description="Helical" evidence="3">
    <location>
        <begin position="12"/>
        <end position="30"/>
    </location>
</feature>
<evidence type="ECO:0000256" key="1">
    <source>
        <dbReference type="ARBA" id="ARBA00022679"/>
    </source>
</evidence>
<organism evidence="5 6">
    <name type="scientific">Jilunia laotingensis</name>
    <dbReference type="NCBI Taxonomy" id="2763675"/>
    <lineage>
        <taxon>Bacteria</taxon>
        <taxon>Pseudomonadati</taxon>
        <taxon>Bacteroidota</taxon>
        <taxon>Bacteroidia</taxon>
        <taxon>Bacteroidales</taxon>
        <taxon>Bacteroidaceae</taxon>
        <taxon>Jilunia</taxon>
    </lineage>
</organism>
<dbReference type="PANTHER" id="PTHR43420">
    <property type="entry name" value="ACETYLTRANSFERASE"/>
    <property type="match status" value="1"/>
</dbReference>
<gene>
    <name evidence="5" type="ORF">H8744_12175</name>
</gene>
<keyword evidence="3" id="KW-1133">Transmembrane helix</keyword>
<evidence type="ECO:0000313" key="6">
    <source>
        <dbReference type="Proteomes" id="UP000651085"/>
    </source>
</evidence>
<dbReference type="InterPro" id="IPR000182">
    <property type="entry name" value="GNAT_dom"/>
</dbReference>
<dbReference type="InterPro" id="IPR016181">
    <property type="entry name" value="Acyl_CoA_acyltransferase"/>
</dbReference>
<keyword evidence="3" id="KW-0812">Transmembrane</keyword>
<reference evidence="5" key="1">
    <citation type="submission" date="2020-08" db="EMBL/GenBank/DDBJ databases">
        <title>Genome public.</title>
        <authorList>
            <person name="Liu C."/>
            <person name="Sun Q."/>
        </authorList>
    </citation>
    <scope>NUCLEOTIDE SEQUENCE</scope>
    <source>
        <strain evidence="5">N12</strain>
    </source>
</reference>
<keyword evidence="1" id="KW-0808">Transferase</keyword>
<proteinExistence type="predicted"/>
<dbReference type="CDD" id="cd04301">
    <property type="entry name" value="NAT_SF"/>
    <property type="match status" value="1"/>
</dbReference>
<dbReference type="SUPFAM" id="SSF55729">
    <property type="entry name" value="Acyl-CoA N-acyltransferases (Nat)"/>
    <property type="match status" value="1"/>
</dbReference>
<dbReference type="EMBL" id="JACRTF010000001">
    <property type="protein sequence ID" value="MBC8593988.1"/>
    <property type="molecule type" value="Genomic_DNA"/>
</dbReference>
<evidence type="ECO:0000259" key="4">
    <source>
        <dbReference type="PROSITE" id="PS51186"/>
    </source>
</evidence>
<keyword evidence="3" id="KW-0472">Membrane</keyword>
<evidence type="ECO:0000313" key="5">
    <source>
        <dbReference type="EMBL" id="MBC8593988.1"/>
    </source>
</evidence>
<evidence type="ECO:0000256" key="3">
    <source>
        <dbReference type="SAM" id="Phobius"/>
    </source>
</evidence>